<dbReference type="AlphaFoldDB" id="A0A8X6X5C7"/>
<proteinExistence type="predicted"/>
<evidence type="ECO:0000313" key="3">
    <source>
        <dbReference type="Proteomes" id="UP000886998"/>
    </source>
</evidence>
<keyword evidence="1" id="KW-1133">Transmembrane helix</keyword>
<dbReference type="EMBL" id="BMAV01005873">
    <property type="protein sequence ID" value="GFY47303.1"/>
    <property type="molecule type" value="Genomic_DNA"/>
</dbReference>
<evidence type="ECO:0000313" key="2">
    <source>
        <dbReference type="EMBL" id="GFY47303.1"/>
    </source>
</evidence>
<gene>
    <name evidence="2" type="primary">NCL1_33501</name>
    <name evidence="2" type="ORF">TNIN_79941</name>
</gene>
<evidence type="ECO:0008006" key="4">
    <source>
        <dbReference type="Google" id="ProtNLM"/>
    </source>
</evidence>
<dbReference type="OrthoDB" id="6429321at2759"/>
<sequence>MAEKNQNFPKENRNHKFTSDKKLFKLAAKVIIGVVSAAIIYQIITAVGTDWTDATSLRSIGNPFDDLSMWVKNLCESIPGIRLMYTKGDGFPLAELSLWDTVLGCTFYSLGFVGLLWLMTPVPDVKFHLFVIVAFDNRTPGPEADIQVVNVPMWHPAGGEGPVFNPPPPPPPEA</sequence>
<name>A0A8X6X5C7_9ARAC</name>
<accession>A0A8X6X5C7</accession>
<keyword evidence="1" id="KW-0812">Transmembrane</keyword>
<organism evidence="2 3">
    <name type="scientific">Trichonephila inaurata madagascariensis</name>
    <dbReference type="NCBI Taxonomy" id="2747483"/>
    <lineage>
        <taxon>Eukaryota</taxon>
        <taxon>Metazoa</taxon>
        <taxon>Ecdysozoa</taxon>
        <taxon>Arthropoda</taxon>
        <taxon>Chelicerata</taxon>
        <taxon>Arachnida</taxon>
        <taxon>Araneae</taxon>
        <taxon>Araneomorphae</taxon>
        <taxon>Entelegynae</taxon>
        <taxon>Araneoidea</taxon>
        <taxon>Nephilidae</taxon>
        <taxon>Trichonephila</taxon>
        <taxon>Trichonephila inaurata</taxon>
    </lineage>
</organism>
<protein>
    <recommendedName>
        <fullName evidence="4">Transmembrane protein</fullName>
    </recommendedName>
</protein>
<feature type="transmembrane region" description="Helical" evidence="1">
    <location>
        <begin position="23"/>
        <end position="44"/>
    </location>
</feature>
<keyword evidence="1" id="KW-0472">Membrane</keyword>
<comment type="caution">
    <text evidence="2">The sequence shown here is derived from an EMBL/GenBank/DDBJ whole genome shotgun (WGS) entry which is preliminary data.</text>
</comment>
<feature type="transmembrane region" description="Helical" evidence="1">
    <location>
        <begin position="96"/>
        <end position="118"/>
    </location>
</feature>
<dbReference type="Proteomes" id="UP000886998">
    <property type="component" value="Unassembled WGS sequence"/>
</dbReference>
<keyword evidence="3" id="KW-1185">Reference proteome</keyword>
<evidence type="ECO:0000256" key="1">
    <source>
        <dbReference type="SAM" id="Phobius"/>
    </source>
</evidence>
<reference evidence="2" key="1">
    <citation type="submission" date="2020-08" db="EMBL/GenBank/DDBJ databases">
        <title>Multicomponent nature underlies the extraordinary mechanical properties of spider dragline silk.</title>
        <authorList>
            <person name="Kono N."/>
            <person name="Nakamura H."/>
            <person name="Mori M."/>
            <person name="Yoshida Y."/>
            <person name="Ohtoshi R."/>
            <person name="Malay A.D."/>
            <person name="Moran D.A.P."/>
            <person name="Tomita M."/>
            <person name="Numata K."/>
            <person name="Arakawa K."/>
        </authorList>
    </citation>
    <scope>NUCLEOTIDE SEQUENCE</scope>
</reference>